<dbReference type="AlphaFoldDB" id="A0AA35PLD9"/>
<dbReference type="EMBL" id="OX395138">
    <property type="protein sequence ID" value="CAI5790165.1"/>
    <property type="molecule type" value="Genomic_DNA"/>
</dbReference>
<dbReference type="Proteomes" id="UP001178461">
    <property type="component" value="Chromosome 13"/>
</dbReference>
<proteinExistence type="predicted"/>
<evidence type="ECO:0000313" key="2">
    <source>
        <dbReference type="EMBL" id="CAI5790165.1"/>
    </source>
</evidence>
<evidence type="ECO:0000313" key="3">
    <source>
        <dbReference type="Proteomes" id="UP001178461"/>
    </source>
</evidence>
<reference evidence="2" key="1">
    <citation type="submission" date="2022-12" db="EMBL/GenBank/DDBJ databases">
        <authorList>
            <person name="Alioto T."/>
            <person name="Alioto T."/>
            <person name="Gomez Garrido J."/>
        </authorList>
    </citation>
    <scope>NUCLEOTIDE SEQUENCE</scope>
</reference>
<accession>A0AA35PLD9</accession>
<gene>
    <name evidence="2" type="ORF">PODLI_1B010205</name>
</gene>
<protein>
    <submittedName>
        <fullName evidence="2">Uncharacterized protein</fullName>
    </submittedName>
</protein>
<name>A0AA35PLD9_9SAUR</name>
<feature type="region of interest" description="Disordered" evidence="1">
    <location>
        <begin position="1"/>
        <end position="25"/>
    </location>
</feature>
<sequence>MMSLAGRFGARRIGRGSAAGGEKSGGRRALLFGARDRLRGKARLKAAAGAETTGAGGEKFLTKPKASSRRVFEHFPALESWTRGRRREE</sequence>
<evidence type="ECO:0000256" key="1">
    <source>
        <dbReference type="SAM" id="MobiDB-lite"/>
    </source>
</evidence>
<organism evidence="2 3">
    <name type="scientific">Podarcis lilfordi</name>
    <name type="common">Lilford's wall lizard</name>
    <dbReference type="NCBI Taxonomy" id="74358"/>
    <lineage>
        <taxon>Eukaryota</taxon>
        <taxon>Metazoa</taxon>
        <taxon>Chordata</taxon>
        <taxon>Craniata</taxon>
        <taxon>Vertebrata</taxon>
        <taxon>Euteleostomi</taxon>
        <taxon>Lepidosauria</taxon>
        <taxon>Squamata</taxon>
        <taxon>Bifurcata</taxon>
        <taxon>Unidentata</taxon>
        <taxon>Episquamata</taxon>
        <taxon>Laterata</taxon>
        <taxon>Lacertibaenia</taxon>
        <taxon>Lacertidae</taxon>
        <taxon>Podarcis</taxon>
    </lineage>
</organism>
<keyword evidence="3" id="KW-1185">Reference proteome</keyword>